<dbReference type="AlphaFoldDB" id="A0A8T9T550"/>
<evidence type="ECO:0000313" key="2">
    <source>
        <dbReference type="Proteomes" id="UP000829925"/>
    </source>
</evidence>
<organism evidence="1 2">
    <name type="scientific">Hymenobacter aerilatus</name>
    <dbReference type="NCBI Taxonomy" id="2932251"/>
    <lineage>
        <taxon>Bacteria</taxon>
        <taxon>Pseudomonadati</taxon>
        <taxon>Bacteroidota</taxon>
        <taxon>Cytophagia</taxon>
        <taxon>Cytophagales</taxon>
        <taxon>Hymenobacteraceae</taxon>
        <taxon>Hymenobacter</taxon>
    </lineage>
</organism>
<reference evidence="1 2" key="1">
    <citation type="submission" date="2022-04" db="EMBL/GenBank/DDBJ databases">
        <title>Hymenobacter sp. isolated from the air.</title>
        <authorList>
            <person name="Won M."/>
            <person name="Lee C.-M."/>
            <person name="Woen H.-Y."/>
            <person name="Kwon S.-W."/>
        </authorList>
    </citation>
    <scope>NUCLEOTIDE SEQUENCE [LARGE SCALE GENOMIC DNA]</scope>
    <source>
        <strain evidence="2">5413 J-13</strain>
        <plasmid evidence="1 2">unnamed1</plasmid>
    </source>
</reference>
<accession>A0A8T9T550</accession>
<keyword evidence="2" id="KW-1185">Reference proteome</keyword>
<dbReference type="KEGG" id="haei:MUN82_21740"/>
<dbReference type="RefSeq" id="WP_196294761.1">
    <property type="nucleotide sequence ID" value="NZ_CP095054.1"/>
</dbReference>
<keyword evidence="1" id="KW-0614">Plasmid</keyword>
<name>A0A8T9T550_9BACT</name>
<protein>
    <submittedName>
        <fullName evidence="1">Uncharacterized protein</fullName>
    </submittedName>
</protein>
<sequence length="63" mass="7192">MRSFLIFAAIIAFLYSSWAPSWGSTAATWGLVLFGLSKFWGLSSKVTPPNRNPFNPYERYKPF</sequence>
<dbReference type="EMBL" id="CP095054">
    <property type="protein sequence ID" value="UOR07790.1"/>
    <property type="molecule type" value="Genomic_DNA"/>
</dbReference>
<dbReference type="Proteomes" id="UP000829925">
    <property type="component" value="Plasmid unnamed1"/>
</dbReference>
<evidence type="ECO:0000313" key="1">
    <source>
        <dbReference type="EMBL" id="UOR07790.1"/>
    </source>
</evidence>
<proteinExistence type="predicted"/>
<geneLocation type="plasmid" evidence="1 2">
    <name>unnamed1</name>
</geneLocation>
<gene>
    <name evidence="1" type="ORF">MUN82_21740</name>
</gene>